<evidence type="ECO:0000313" key="1">
    <source>
        <dbReference type="EMBL" id="EKC39677.1"/>
    </source>
</evidence>
<name>K1QRX5_MAGGI</name>
<accession>K1QRX5</accession>
<dbReference type="HOGENOM" id="CLU_2388356_0_0_1"/>
<organism evidence="1">
    <name type="scientific">Magallana gigas</name>
    <name type="common">Pacific oyster</name>
    <name type="synonym">Crassostrea gigas</name>
    <dbReference type="NCBI Taxonomy" id="29159"/>
    <lineage>
        <taxon>Eukaryota</taxon>
        <taxon>Metazoa</taxon>
        <taxon>Spiralia</taxon>
        <taxon>Lophotrochozoa</taxon>
        <taxon>Mollusca</taxon>
        <taxon>Bivalvia</taxon>
        <taxon>Autobranchia</taxon>
        <taxon>Pteriomorphia</taxon>
        <taxon>Ostreida</taxon>
        <taxon>Ostreoidea</taxon>
        <taxon>Ostreidae</taxon>
        <taxon>Magallana</taxon>
    </lineage>
</organism>
<sequence>MSCPDLAIKESKSQTEPEESETAVIFSRIAAGLRSHCFATSFADISRKLAILSEKELIEVRKAEFGSFSHGIDSLTLIANLKHSFLALGMESIR</sequence>
<dbReference type="InParanoid" id="K1QRX5"/>
<protein>
    <submittedName>
        <fullName evidence="1">Uncharacterized protein</fullName>
    </submittedName>
</protein>
<dbReference type="AlphaFoldDB" id="K1QRX5"/>
<reference evidence="1" key="1">
    <citation type="journal article" date="2012" name="Nature">
        <title>The oyster genome reveals stress adaptation and complexity of shell formation.</title>
        <authorList>
            <person name="Zhang G."/>
            <person name="Fang X."/>
            <person name="Guo X."/>
            <person name="Li L."/>
            <person name="Luo R."/>
            <person name="Xu F."/>
            <person name="Yang P."/>
            <person name="Zhang L."/>
            <person name="Wang X."/>
            <person name="Qi H."/>
            <person name="Xiong Z."/>
            <person name="Que H."/>
            <person name="Xie Y."/>
            <person name="Holland P.W."/>
            <person name="Paps J."/>
            <person name="Zhu Y."/>
            <person name="Wu F."/>
            <person name="Chen Y."/>
            <person name="Wang J."/>
            <person name="Peng C."/>
            <person name="Meng J."/>
            <person name="Yang L."/>
            <person name="Liu J."/>
            <person name="Wen B."/>
            <person name="Zhang N."/>
            <person name="Huang Z."/>
            <person name="Zhu Q."/>
            <person name="Feng Y."/>
            <person name="Mount A."/>
            <person name="Hedgecock D."/>
            <person name="Xu Z."/>
            <person name="Liu Y."/>
            <person name="Domazet-Loso T."/>
            <person name="Du Y."/>
            <person name="Sun X."/>
            <person name="Zhang S."/>
            <person name="Liu B."/>
            <person name="Cheng P."/>
            <person name="Jiang X."/>
            <person name="Li J."/>
            <person name="Fan D."/>
            <person name="Wang W."/>
            <person name="Fu W."/>
            <person name="Wang T."/>
            <person name="Wang B."/>
            <person name="Zhang J."/>
            <person name="Peng Z."/>
            <person name="Li Y."/>
            <person name="Li N."/>
            <person name="Wang J."/>
            <person name="Chen M."/>
            <person name="He Y."/>
            <person name="Tan F."/>
            <person name="Song X."/>
            <person name="Zheng Q."/>
            <person name="Huang R."/>
            <person name="Yang H."/>
            <person name="Du X."/>
            <person name="Chen L."/>
            <person name="Yang M."/>
            <person name="Gaffney P.M."/>
            <person name="Wang S."/>
            <person name="Luo L."/>
            <person name="She Z."/>
            <person name="Ming Y."/>
            <person name="Huang W."/>
            <person name="Zhang S."/>
            <person name="Huang B."/>
            <person name="Zhang Y."/>
            <person name="Qu T."/>
            <person name="Ni P."/>
            <person name="Miao G."/>
            <person name="Wang J."/>
            <person name="Wang Q."/>
            <person name="Steinberg C.E."/>
            <person name="Wang H."/>
            <person name="Li N."/>
            <person name="Qian L."/>
            <person name="Zhang G."/>
            <person name="Li Y."/>
            <person name="Yang H."/>
            <person name="Liu X."/>
            <person name="Wang J."/>
            <person name="Yin Y."/>
            <person name="Wang J."/>
        </authorList>
    </citation>
    <scope>NUCLEOTIDE SEQUENCE [LARGE SCALE GENOMIC DNA]</scope>
    <source>
        <strain evidence="1">05x7-T-G4-1.051#20</strain>
    </source>
</reference>
<gene>
    <name evidence="1" type="ORF">CGI_10025136</name>
</gene>
<dbReference type="EMBL" id="JH816450">
    <property type="protein sequence ID" value="EKC39677.1"/>
    <property type="molecule type" value="Genomic_DNA"/>
</dbReference>
<proteinExistence type="predicted"/>